<dbReference type="PRINTS" id="PR01036">
    <property type="entry name" value="TCRTETB"/>
</dbReference>
<feature type="transmembrane region" description="Helical" evidence="7">
    <location>
        <begin position="82"/>
        <end position="102"/>
    </location>
</feature>
<name>A0A4R6SI96_LABRH</name>
<keyword evidence="6 7" id="KW-0472">Membrane</keyword>
<evidence type="ECO:0000256" key="3">
    <source>
        <dbReference type="ARBA" id="ARBA00022475"/>
    </source>
</evidence>
<feature type="transmembrane region" description="Helical" evidence="7">
    <location>
        <begin position="353"/>
        <end position="379"/>
    </location>
</feature>
<dbReference type="InterPro" id="IPR036259">
    <property type="entry name" value="MFS_trans_sf"/>
</dbReference>
<accession>A0A4R6SI96</accession>
<feature type="transmembrane region" description="Helical" evidence="7">
    <location>
        <begin position="200"/>
        <end position="218"/>
    </location>
</feature>
<dbReference type="PANTHER" id="PTHR42718:SF40">
    <property type="entry name" value="METHYLENOMYCIN A RESISTANCE PROTEIN"/>
    <property type="match status" value="1"/>
</dbReference>
<dbReference type="Gene3D" id="1.20.1250.20">
    <property type="entry name" value="MFS general substrate transporter like domains"/>
    <property type="match status" value="1"/>
</dbReference>
<evidence type="ECO:0000313" key="10">
    <source>
        <dbReference type="Proteomes" id="UP000295444"/>
    </source>
</evidence>
<feature type="transmembrane region" description="Helical" evidence="7">
    <location>
        <begin position="329"/>
        <end position="347"/>
    </location>
</feature>
<dbReference type="PANTHER" id="PTHR42718">
    <property type="entry name" value="MAJOR FACILITATOR SUPERFAMILY MULTIDRUG TRANSPORTER MFSC"/>
    <property type="match status" value="1"/>
</dbReference>
<dbReference type="RefSeq" id="WP_133850119.1">
    <property type="nucleotide sequence ID" value="NZ_SNXZ01000002.1"/>
</dbReference>
<feature type="transmembrane region" description="Helical" evidence="7">
    <location>
        <begin position="12"/>
        <end position="35"/>
    </location>
</feature>
<feature type="transmembrane region" description="Helical" evidence="7">
    <location>
        <begin position="293"/>
        <end position="317"/>
    </location>
</feature>
<dbReference type="InterPro" id="IPR004638">
    <property type="entry name" value="EmrB-like"/>
</dbReference>
<feature type="transmembrane region" description="Helical" evidence="7">
    <location>
        <begin position="139"/>
        <end position="164"/>
    </location>
</feature>
<dbReference type="NCBIfam" id="TIGR00711">
    <property type="entry name" value="efflux_EmrB"/>
    <property type="match status" value="1"/>
</dbReference>
<dbReference type="InterPro" id="IPR011701">
    <property type="entry name" value="MFS"/>
</dbReference>
<keyword evidence="4 7" id="KW-0812">Transmembrane</keyword>
<evidence type="ECO:0000256" key="5">
    <source>
        <dbReference type="ARBA" id="ARBA00022989"/>
    </source>
</evidence>
<dbReference type="Proteomes" id="UP000295444">
    <property type="component" value="Unassembled WGS sequence"/>
</dbReference>
<evidence type="ECO:0000256" key="1">
    <source>
        <dbReference type="ARBA" id="ARBA00004651"/>
    </source>
</evidence>
<dbReference type="Pfam" id="PF07690">
    <property type="entry name" value="MFS_1"/>
    <property type="match status" value="1"/>
</dbReference>
<feature type="transmembrane region" description="Helical" evidence="7">
    <location>
        <begin position="425"/>
        <end position="445"/>
    </location>
</feature>
<evidence type="ECO:0000256" key="6">
    <source>
        <dbReference type="ARBA" id="ARBA00023136"/>
    </source>
</evidence>
<evidence type="ECO:0000259" key="8">
    <source>
        <dbReference type="PROSITE" id="PS50850"/>
    </source>
</evidence>
<dbReference type="GO" id="GO:0005886">
    <property type="term" value="C:plasma membrane"/>
    <property type="evidence" value="ECO:0007669"/>
    <property type="project" value="UniProtKB-SubCell"/>
</dbReference>
<dbReference type="GO" id="GO:0022857">
    <property type="term" value="F:transmembrane transporter activity"/>
    <property type="evidence" value="ECO:0007669"/>
    <property type="project" value="InterPro"/>
</dbReference>
<proteinExistence type="predicted"/>
<keyword evidence="2" id="KW-0813">Transport</keyword>
<evidence type="ECO:0000256" key="7">
    <source>
        <dbReference type="SAM" id="Phobius"/>
    </source>
</evidence>
<evidence type="ECO:0000256" key="4">
    <source>
        <dbReference type="ARBA" id="ARBA00022692"/>
    </source>
</evidence>
<feature type="transmembrane region" description="Helical" evidence="7">
    <location>
        <begin position="224"/>
        <end position="243"/>
    </location>
</feature>
<evidence type="ECO:0000256" key="2">
    <source>
        <dbReference type="ARBA" id="ARBA00022448"/>
    </source>
</evidence>
<sequence>MGTTNVRGAGPWALLAICMGYFMVILDTTIVNAALPALRADLGADVTGLQWVVDGYMLVLAAGLLSGGALADLLGARRVCQWGLVAFVVASIACGAAPNLPVLIAARILQGVGAALAVPASLALLRAANPDRQARARAVGIWGGVAGGAAAAGPILGGLLVGLVGWESVFLVNVPIGLAACWLIARTVPAPEPRPRGLDLVGQVLAALALTALTVALIEHTHVGVAVVSAAVFLVAGVAFVLAQRRAKDPMLPLSLFRDATLSAGTAVGLLINLGFYGELFVLNLYLQEPRHLSALVAGLALLPQMGMAAIGSALSGRYTAATGGPRRTMLVGLLIGAAGLLGLMIAGEHTAYLWLVLPLVATGFGMSFTMPAATTAVTDAAPDDRAGLAAGVINAARQLGSVLGVAILGGLAGHGAGLVPGMRVALAVAGAAFLLAAVLTAVGVRHHAEDSLHA</sequence>
<keyword evidence="3" id="KW-1003">Cell membrane</keyword>
<dbReference type="PROSITE" id="PS50850">
    <property type="entry name" value="MFS"/>
    <property type="match status" value="1"/>
</dbReference>
<dbReference type="OrthoDB" id="7375466at2"/>
<comment type="subcellular location">
    <subcellularLocation>
        <location evidence="1">Cell membrane</location>
        <topology evidence="1">Multi-pass membrane protein</topology>
    </subcellularLocation>
</comment>
<dbReference type="SUPFAM" id="SSF103473">
    <property type="entry name" value="MFS general substrate transporter"/>
    <property type="match status" value="1"/>
</dbReference>
<keyword evidence="10" id="KW-1185">Reference proteome</keyword>
<feature type="transmembrane region" description="Helical" evidence="7">
    <location>
        <begin position="170"/>
        <end position="188"/>
    </location>
</feature>
<dbReference type="EMBL" id="SNXZ01000002">
    <property type="protein sequence ID" value="TDQ01555.1"/>
    <property type="molecule type" value="Genomic_DNA"/>
</dbReference>
<organism evidence="9 10">
    <name type="scientific">Labedaea rhizosphaerae</name>
    <dbReference type="NCBI Taxonomy" id="598644"/>
    <lineage>
        <taxon>Bacteria</taxon>
        <taxon>Bacillati</taxon>
        <taxon>Actinomycetota</taxon>
        <taxon>Actinomycetes</taxon>
        <taxon>Pseudonocardiales</taxon>
        <taxon>Pseudonocardiaceae</taxon>
        <taxon>Labedaea</taxon>
    </lineage>
</organism>
<keyword evidence="5 7" id="KW-1133">Transmembrane helix</keyword>
<gene>
    <name evidence="9" type="ORF">EV186_1021424</name>
</gene>
<feature type="transmembrane region" description="Helical" evidence="7">
    <location>
        <begin position="55"/>
        <end position="75"/>
    </location>
</feature>
<feature type="domain" description="Major facilitator superfamily (MFS) profile" evidence="8">
    <location>
        <begin position="13"/>
        <end position="449"/>
    </location>
</feature>
<protein>
    <submittedName>
        <fullName evidence="9">DHA2 family methylenomycin A resistance protein-like MFS transporter</fullName>
    </submittedName>
</protein>
<reference evidence="9 10" key="1">
    <citation type="submission" date="2019-03" db="EMBL/GenBank/DDBJ databases">
        <title>Genomic Encyclopedia of Type Strains, Phase IV (KMG-IV): sequencing the most valuable type-strain genomes for metagenomic binning, comparative biology and taxonomic classification.</title>
        <authorList>
            <person name="Goeker M."/>
        </authorList>
    </citation>
    <scope>NUCLEOTIDE SEQUENCE [LARGE SCALE GENOMIC DNA]</scope>
    <source>
        <strain evidence="9 10">DSM 45361</strain>
    </source>
</reference>
<dbReference type="Gene3D" id="1.20.1720.10">
    <property type="entry name" value="Multidrug resistance protein D"/>
    <property type="match status" value="1"/>
</dbReference>
<dbReference type="AlphaFoldDB" id="A0A4R6SI96"/>
<feature type="transmembrane region" description="Helical" evidence="7">
    <location>
        <begin position="400"/>
        <end position="419"/>
    </location>
</feature>
<dbReference type="CDD" id="cd17321">
    <property type="entry name" value="MFS_MMR_MDR_like"/>
    <property type="match status" value="1"/>
</dbReference>
<evidence type="ECO:0000313" key="9">
    <source>
        <dbReference type="EMBL" id="TDQ01555.1"/>
    </source>
</evidence>
<comment type="caution">
    <text evidence="9">The sequence shown here is derived from an EMBL/GenBank/DDBJ whole genome shotgun (WGS) entry which is preliminary data.</text>
</comment>
<feature type="transmembrane region" description="Helical" evidence="7">
    <location>
        <begin position="264"/>
        <end position="287"/>
    </location>
</feature>
<dbReference type="InterPro" id="IPR020846">
    <property type="entry name" value="MFS_dom"/>
</dbReference>